<dbReference type="EMBL" id="GIKN01007895">
    <property type="protein sequence ID" value="NIE50168.1"/>
    <property type="molecule type" value="Transcribed_RNA"/>
</dbReference>
<organism evidence="2">
    <name type="scientific">Rhipicephalus microplus</name>
    <name type="common">Cattle tick</name>
    <name type="synonym">Boophilus microplus</name>
    <dbReference type="NCBI Taxonomy" id="6941"/>
    <lineage>
        <taxon>Eukaryota</taxon>
        <taxon>Metazoa</taxon>
        <taxon>Ecdysozoa</taxon>
        <taxon>Arthropoda</taxon>
        <taxon>Chelicerata</taxon>
        <taxon>Arachnida</taxon>
        <taxon>Acari</taxon>
        <taxon>Parasitiformes</taxon>
        <taxon>Ixodida</taxon>
        <taxon>Ixodoidea</taxon>
        <taxon>Ixodidae</taxon>
        <taxon>Rhipicephalinae</taxon>
        <taxon>Rhipicephalus</taxon>
        <taxon>Boophilus</taxon>
    </lineage>
</organism>
<evidence type="ECO:0000313" key="2">
    <source>
        <dbReference type="EMBL" id="NIE50168.1"/>
    </source>
</evidence>
<name>A0A6G5AHU9_RHIMP</name>
<feature type="compositionally biased region" description="Basic and acidic residues" evidence="1">
    <location>
        <begin position="354"/>
        <end position="376"/>
    </location>
</feature>
<evidence type="ECO:0000256" key="1">
    <source>
        <dbReference type="SAM" id="MobiDB-lite"/>
    </source>
</evidence>
<dbReference type="AlphaFoldDB" id="A0A6G5AHU9"/>
<dbReference type="OrthoDB" id="6499705at2759"/>
<accession>A0A6G5AHU9</accession>
<protein>
    <submittedName>
        <fullName evidence="2">Uncharacterized protein</fullName>
    </submittedName>
</protein>
<sequence length="376" mass="40123">MRRTSQKPSESDVNEESTVHEGSKKFAKGVLEDSVTVAGKVDSFLEASCSNEKGASRGPEETIASNKYQYALTCEGAVPVESLEGHNESARDLVTAKDAPAANSGKEKTIVDTLELQEAIEFRSEAAISSTAVQDLREVIVDERTNAFVNTDTESLEVLSMTASSLKSENGDSITTVECGGRNVYATNGSALLESPSSEALQCKSPGSLVKTWEHLDNVVDSERPCSTDKAAVLSSAGAEAQTKPMSCEKFADVLESTEEKVATNLTLERESGSIKATSCTTPVSTKCADTRAILLRYQADLRDVEKQEQTNVPTGGEKSVQECEMEANENAANVGICSAQSQDATGSRTLSNSDDKQPGAPEDDKKKPSRTRQGE</sequence>
<feature type="region of interest" description="Disordered" evidence="1">
    <location>
        <begin position="335"/>
        <end position="376"/>
    </location>
</feature>
<proteinExistence type="predicted"/>
<feature type="region of interest" description="Disordered" evidence="1">
    <location>
        <begin position="1"/>
        <end position="26"/>
    </location>
</feature>
<reference evidence="2" key="1">
    <citation type="submission" date="2020-03" db="EMBL/GenBank/DDBJ databases">
        <title>A transcriptome and proteome of the tick Rhipicephalus microplus shaped by the genetic composition of its hosts and developmental stage.</title>
        <authorList>
            <person name="Garcia G.R."/>
            <person name="Ribeiro J.M.C."/>
            <person name="Maruyama S.R."/>
            <person name="Gardinasse L.G."/>
            <person name="Nelson K."/>
            <person name="Ferreira B.R."/>
            <person name="Andrade T.G."/>
            <person name="Santos I.K.F.M."/>
        </authorList>
    </citation>
    <scope>NUCLEOTIDE SEQUENCE</scope>
    <source>
        <strain evidence="2">NSGR</strain>
        <tissue evidence="2">Salivary glands</tissue>
    </source>
</reference>
<feature type="compositionally biased region" description="Polar residues" evidence="1">
    <location>
        <begin position="339"/>
        <end position="353"/>
    </location>
</feature>
<dbReference type="VEuPathDB" id="VectorBase:LOC119166976"/>